<dbReference type="PANTHER" id="PTHR43132:SF2">
    <property type="entry name" value="ARSENICAL RESISTANCE OPERON REPRESSOR ARSR-RELATED"/>
    <property type="match status" value="1"/>
</dbReference>
<feature type="domain" description="HTH arsR-type" evidence="4">
    <location>
        <begin position="1"/>
        <end position="95"/>
    </location>
</feature>
<evidence type="ECO:0000256" key="1">
    <source>
        <dbReference type="ARBA" id="ARBA00023015"/>
    </source>
</evidence>
<dbReference type="GO" id="GO:0003677">
    <property type="term" value="F:DNA binding"/>
    <property type="evidence" value="ECO:0007669"/>
    <property type="project" value="UniProtKB-KW"/>
</dbReference>
<dbReference type="RefSeq" id="WP_007568978.1">
    <property type="nucleotide sequence ID" value="NZ_JAJALK010000027.1"/>
</dbReference>
<dbReference type="PRINTS" id="PR00778">
    <property type="entry name" value="HTHARSR"/>
</dbReference>
<dbReference type="Pfam" id="PF01022">
    <property type="entry name" value="HTH_5"/>
    <property type="match status" value="1"/>
</dbReference>
<gene>
    <name evidence="5" type="ORF">QO001_006327</name>
</gene>
<name>A0AAJ1U3H3_9HYPH</name>
<proteinExistence type="predicted"/>
<keyword evidence="1" id="KW-0805">Transcription regulation</keyword>
<organism evidence="5 6">
    <name type="scientific">Methylobacterium brachiatum</name>
    <dbReference type="NCBI Taxonomy" id="269660"/>
    <lineage>
        <taxon>Bacteria</taxon>
        <taxon>Pseudomonadati</taxon>
        <taxon>Pseudomonadota</taxon>
        <taxon>Alphaproteobacteria</taxon>
        <taxon>Hyphomicrobiales</taxon>
        <taxon>Methylobacteriaceae</taxon>
        <taxon>Methylobacterium</taxon>
    </lineage>
</organism>
<keyword evidence="3" id="KW-0804">Transcription</keyword>
<dbReference type="AlphaFoldDB" id="A0AAJ1U3H3"/>
<dbReference type="EMBL" id="JAUSWL010000025">
    <property type="protein sequence ID" value="MDQ0547368.1"/>
    <property type="molecule type" value="Genomic_DNA"/>
</dbReference>
<accession>A0AAJ1U3H3</accession>
<evidence type="ECO:0000313" key="6">
    <source>
        <dbReference type="Proteomes" id="UP001223420"/>
    </source>
</evidence>
<evidence type="ECO:0000313" key="5">
    <source>
        <dbReference type="EMBL" id="MDQ0547368.1"/>
    </source>
</evidence>
<dbReference type="InterPro" id="IPR036390">
    <property type="entry name" value="WH_DNA-bd_sf"/>
</dbReference>
<dbReference type="CDD" id="cd00090">
    <property type="entry name" value="HTH_ARSR"/>
    <property type="match status" value="1"/>
</dbReference>
<dbReference type="InterPro" id="IPR051011">
    <property type="entry name" value="Metal_resp_trans_reg"/>
</dbReference>
<evidence type="ECO:0000256" key="2">
    <source>
        <dbReference type="ARBA" id="ARBA00023125"/>
    </source>
</evidence>
<dbReference type="Proteomes" id="UP001223420">
    <property type="component" value="Unassembled WGS sequence"/>
</dbReference>
<dbReference type="InterPro" id="IPR011991">
    <property type="entry name" value="ArsR-like_HTH"/>
</dbReference>
<keyword evidence="2" id="KW-0238">DNA-binding</keyword>
<dbReference type="NCBIfam" id="NF033788">
    <property type="entry name" value="HTH_metalloreg"/>
    <property type="match status" value="1"/>
</dbReference>
<dbReference type="GO" id="GO:0003700">
    <property type="term" value="F:DNA-binding transcription factor activity"/>
    <property type="evidence" value="ECO:0007669"/>
    <property type="project" value="InterPro"/>
</dbReference>
<comment type="caution">
    <text evidence="5">The sequence shown here is derived from an EMBL/GenBank/DDBJ whole genome shotgun (WGS) entry which is preliminary data.</text>
</comment>
<dbReference type="InterPro" id="IPR036388">
    <property type="entry name" value="WH-like_DNA-bd_sf"/>
</dbReference>
<dbReference type="SUPFAM" id="SSF46785">
    <property type="entry name" value="Winged helix' DNA-binding domain"/>
    <property type="match status" value="1"/>
</dbReference>
<evidence type="ECO:0000256" key="3">
    <source>
        <dbReference type="ARBA" id="ARBA00023163"/>
    </source>
</evidence>
<evidence type="ECO:0000259" key="4">
    <source>
        <dbReference type="PROSITE" id="PS50987"/>
    </source>
</evidence>
<dbReference type="PROSITE" id="PS50987">
    <property type="entry name" value="HTH_ARSR_2"/>
    <property type="match status" value="1"/>
</dbReference>
<dbReference type="SMART" id="SM00418">
    <property type="entry name" value="HTH_ARSR"/>
    <property type="match status" value="1"/>
</dbReference>
<sequence length="124" mass="13871">MTEELTLRIGDALKVLANPNRLRIAFLLLEGERSVTDIERELGIRQPTLSQQLGEFREAGFVSTRREHKSVFYRVTEPRVVAVLNELRRIYSAAPDSLPAMRAAPAGRPRPQQAAMFGLVGSRA</sequence>
<dbReference type="InterPro" id="IPR001845">
    <property type="entry name" value="HTH_ArsR_DNA-bd_dom"/>
</dbReference>
<protein>
    <submittedName>
        <fullName evidence="5">ArsR family transcriptional regulator</fullName>
    </submittedName>
</protein>
<dbReference type="Gene3D" id="1.10.10.10">
    <property type="entry name" value="Winged helix-like DNA-binding domain superfamily/Winged helix DNA-binding domain"/>
    <property type="match status" value="1"/>
</dbReference>
<dbReference type="PANTHER" id="PTHR43132">
    <property type="entry name" value="ARSENICAL RESISTANCE OPERON REPRESSOR ARSR-RELATED"/>
    <property type="match status" value="1"/>
</dbReference>
<reference evidence="5" key="1">
    <citation type="submission" date="2023-07" db="EMBL/GenBank/DDBJ databases">
        <title>Genomic Encyclopedia of Type Strains, Phase IV (KMG-IV): sequencing the most valuable type-strain genomes for metagenomic binning, comparative biology and taxonomic classification.</title>
        <authorList>
            <person name="Goeker M."/>
        </authorList>
    </citation>
    <scope>NUCLEOTIDE SEQUENCE</scope>
    <source>
        <strain evidence="5">DSM 19569</strain>
    </source>
</reference>